<dbReference type="EMBL" id="AP025739">
    <property type="protein sequence ID" value="BDI32184.1"/>
    <property type="molecule type" value="Genomic_DNA"/>
</dbReference>
<evidence type="ECO:0000256" key="4">
    <source>
        <dbReference type="RuleBase" id="RU004504"/>
    </source>
</evidence>
<reference evidence="5 6" key="1">
    <citation type="journal article" date="2019" name="Int. J. Syst. Evol. Microbiol.">
        <title>Capsulimonas corticalis gen. nov., sp. nov., an aerobic capsulated bacterium, of a novel bacterial order, Capsulimonadales ord. nov., of the class Armatimonadia of the phylum Armatimonadetes.</title>
        <authorList>
            <person name="Li J."/>
            <person name="Kudo C."/>
            <person name="Tonouchi A."/>
        </authorList>
    </citation>
    <scope>NUCLEOTIDE SEQUENCE [LARGE SCALE GENOMIC DNA]</scope>
    <source>
        <strain evidence="5 6">AX-7</strain>
    </source>
</reference>
<evidence type="ECO:0000256" key="1">
    <source>
        <dbReference type="ARBA" id="ARBA00001933"/>
    </source>
</evidence>
<dbReference type="Gene3D" id="3.40.640.10">
    <property type="entry name" value="Type I PLP-dependent aspartate aminotransferase-like (Major domain)"/>
    <property type="match status" value="1"/>
</dbReference>
<keyword evidence="2" id="KW-0663">Pyridoxal phosphate</keyword>
<dbReference type="InterPro" id="IPR000192">
    <property type="entry name" value="Aminotrans_V_dom"/>
</dbReference>
<evidence type="ECO:0000313" key="6">
    <source>
        <dbReference type="Proteomes" id="UP000287394"/>
    </source>
</evidence>
<organism evidence="5 6">
    <name type="scientific">Capsulimonas corticalis</name>
    <dbReference type="NCBI Taxonomy" id="2219043"/>
    <lineage>
        <taxon>Bacteria</taxon>
        <taxon>Bacillati</taxon>
        <taxon>Armatimonadota</taxon>
        <taxon>Armatimonadia</taxon>
        <taxon>Capsulimonadales</taxon>
        <taxon>Capsulimonadaceae</taxon>
        <taxon>Capsulimonas</taxon>
    </lineage>
</organism>
<dbReference type="Pfam" id="PF00266">
    <property type="entry name" value="Aminotran_5"/>
    <property type="match status" value="1"/>
</dbReference>
<dbReference type="InterPro" id="IPR015424">
    <property type="entry name" value="PyrdxlP-dep_Trfase"/>
</dbReference>
<protein>
    <submittedName>
        <fullName evidence="5">Uncharacterized protein</fullName>
    </submittedName>
</protein>
<gene>
    <name evidence="5" type="ORF">CCAX7_42350</name>
</gene>
<dbReference type="PROSITE" id="PS00595">
    <property type="entry name" value="AA_TRANSFER_CLASS_5"/>
    <property type="match status" value="1"/>
</dbReference>
<evidence type="ECO:0000256" key="3">
    <source>
        <dbReference type="RuleBase" id="RU004075"/>
    </source>
</evidence>
<evidence type="ECO:0000313" key="5">
    <source>
        <dbReference type="EMBL" id="BDI32184.1"/>
    </source>
</evidence>
<comment type="cofactor">
    <cofactor evidence="1 4">
        <name>pyridoxal 5'-phosphate</name>
        <dbReference type="ChEBI" id="CHEBI:597326"/>
    </cofactor>
</comment>
<dbReference type="AlphaFoldDB" id="A0A402CXU2"/>
<dbReference type="PANTHER" id="PTHR43586">
    <property type="entry name" value="CYSTEINE DESULFURASE"/>
    <property type="match status" value="1"/>
</dbReference>
<name>A0A402CXU2_9BACT</name>
<accession>A0A402CXU2</accession>
<dbReference type="Proteomes" id="UP000287394">
    <property type="component" value="Chromosome"/>
</dbReference>
<dbReference type="PANTHER" id="PTHR43586:SF15">
    <property type="entry name" value="BLR3095 PROTEIN"/>
    <property type="match status" value="1"/>
</dbReference>
<dbReference type="Gene3D" id="3.90.1150.10">
    <property type="entry name" value="Aspartate Aminotransferase, domain 1"/>
    <property type="match status" value="1"/>
</dbReference>
<dbReference type="SUPFAM" id="SSF53383">
    <property type="entry name" value="PLP-dependent transferases"/>
    <property type="match status" value="1"/>
</dbReference>
<dbReference type="InterPro" id="IPR015422">
    <property type="entry name" value="PyrdxlP-dep_Trfase_small"/>
</dbReference>
<dbReference type="InterPro" id="IPR020578">
    <property type="entry name" value="Aminotrans_V_PyrdxlP_BS"/>
</dbReference>
<comment type="similarity">
    <text evidence="3">Belongs to the class-V pyridoxal-phosphate-dependent aminotransferase family.</text>
</comment>
<dbReference type="RefSeq" id="WP_301002131.1">
    <property type="nucleotide sequence ID" value="NZ_AP025739.1"/>
</dbReference>
<dbReference type="KEGG" id="ccot:CCAX7_42350"/>
<dbReference type="InterPro" id="IPR015421">
    <property type="entry name" value="PyrdxlP-dep_Trfase_major"/>
</dbReference>
<proteinExistence type="inferred from homology"/>
<evidence type="ECO:0000256" key="2">
    <source>
        <dbReference type="ARBA" id="ARBA00022898"/>
    </source>
</evidence>
<sequence length="381" mass="41248">MLAPFALDIYRNIQFQNSIANGIYLNHAAISPSSRRVVDAVSEAVTMLSIDPEACFMEKFMPAWANARRRLAALMGVPDQDLAFTRNTGHALSIVADGLILEPGDNIVTASCEYPAVTFPWMAQAWRGVETRFVSAEPGGRLSPERFAESMDSRTRVIALSWVQFSTGYRADIAEFVALARAHNAILVLDVIQGLGGLPINLLELGVDIAATGSHKWLMGPNGLGGLYIKPSLLDRIRLVNMGAVSVVDVVSFDGTRFEPKPNTQRYEEGSPNGLGLVGLDAALSLIEEAGIENIGERVLSNSRHAIESLEKRGYIVDSPTEDASRSGIVMFHHPTRAGKEVVDTLKAARVAASLRAGLVRFSPHFYNTHEDIDAAVAALP</sequence>
<keyword evidence="6" id="KW-1185">Reference proteome</keyword>